<evidence type="ECO:0000313" key="3">
    <source>
        <dbReference type="EMBL" id="RKR80192.1"/>
    </source>
</evidence>
<dbReference type="AlphaFoldDB" id="A0A495IUE2"/>
<sequence length="229" mass="26747">MYRHLLFIVFIFVFFEAKAQIADTTQHRNKKDSLNMKRDSLLSKPFVPKVKKPKVYHPDSTHSPRKAVMRSLYFPGWGQVYNRHGLWWRLPVLYTGLYFLVKNVYVNGRDYNLFLAESEWRSHGRQGTEPLPLYKQGTDYIVITTVSDQTIYNYKDNLRRNRDLSIFGIVGVWGVAAIDAYVEAKFIHSYSMDDNLSFKIAPSLMSTPSYASNFNTTFTPSLKITFFLR</sequence>
<dbReference type="InterPro" id="IPR043738">
    <property type="entry name" value="DUF5683"/>
</dbReference>
<dbReference type="Proteomes" id="UP000268007">
    <property type="component" value="Unassembled WGS sequence"/>
</dbReference>
<dbReference type="OrthoDB" id="9813910at2"/>
<dbReference type="Pfam" id="PF18935">
    <property type="entry name" value="DUF5683"/>
    <property type="match status" value="1"/>
</dbReference>
<protein>
    <recommendedName>
        <fullName evidence="2">DUF5683 domain-containing protein</fullName>
    </recommendedName>
</protein>
<comment type="caution">
    <text evidence="3">The sequence shown here is derived from an EMBL/GenBank/DDBJ whole genome shotgun (WGS) entry which is preliminary data.</text>
</comment>
<name>A0A495IUE2_9SPHI</name>
<feature type="domain" description="DUF5683" evidence="2">
    <location>
        <begin position="61"/>
        <end position="217"/>
    </location>
</feature>
<dbReference type="EMBL" id="RBKU01000001">
    <property type="protein sequence ID" value="RKR80192.1"/>
    <property type="molecule type" value="Genomic_DNA"/>
</dbReference>
<organism evidence="3 4">
    <name type="scientific">Mucilaginibacter gracilis</name>
    <dbReference type="NCBI Taxonomy" id="423350"/>
    <lineage>
        <taxon>Bacteria</taxon>
        <taxon>Pseudomonadati</taxon>
        <taxon>Bacteroidota</taxon>
        <taxon>Sphingobacteriia</taxon>
        <taxon>Sphingobacteriales</taxon>
        <taxon>Sphingobacteriaceae</taxon>
        <taxon>Mucilaginibacter</taxon>
    </lineage>
</organism>
<reference evidence="3 4" key="1">
    <citation type="submission" date="2018-10" db="EMBL/GenBank/DDBJ databases">
        <title>Genomic Encyclopedia of Archaeal and Bacterial Type Strains, Phase II (KMG-II): from individual species to whole genera.</title>
        <authorList>
            <person name="Goeker M."/>
        </authorList>
    </citation>
    <scope>NUCLEOTIDE SEQUENCE [LARGE SCALE GENOMIC DNA]</scope>
    <source>
        <strain evidence="3 4">DSM 18602</strain>
    </source>
</reference>
<evidence type="ECO:0000256" key="1">
    <source>
        <dbReference type="SAM" id="SignalP"/>
    </source>
</evidence>
<accession>A0A495IUE2</accession>
<evidence type="ECO:0000313" key="4">
    <source>
        <dbReference type="Proteomes" id="UP000268007"/>
    </source>
</evidence>
<proteinExistence type="predicted"/>
<dbReference type="RefSeq" id="WP_121195885.1">
    <property type="nucleotide sequence ID" value="NZ_RBKU01000001.1"/>
</dbReference>
<gene>
    <name evidence="3" type="ORF">BDD43_0288</name>
</gene>
<feature type="chain" id="PRO_5019797523" description="DUF5683 domain-containing protein" evidence="1">
    <location>
        <begin position="20"/>
        <end position="229"/>
    </location>
</feature>
<keyword evidence="4" id="KW-1185">Reference proteome</keyword>
<keyword evidence="1" id="KW-0732">Signal</keyword>
<evidence type="ECO:0000259" key="2">
    <source>
        <dbReference type="Pfam" id="PF18935"/>
    </source>
</evidence>
<feature type="signal peptide" evidence="1">
    <location>
        <begin position="1"/>
        <end position="19"/>
    </location>
</feature>